<proteinExistence type="predicted"/>
<feature type="transmembrane region" description="Helical" evidence="1">
    <location>
        <begin position="12"/>
        <end position="33"/>
    </location>
</feature>
<dbReference type="AlphaFoldDB" id="A0A7S3S1R8"/>
<organism evidence="2">
    <name type="scientific">Emiliania huxleyi</name>
    <name type="common">Coccolithophore</name>
    <name type="synonym">Pontosphaera huxleyi</name>
    <dbReference type="NCBI Taxonomy" id="2903"/>
    <lineage>
        <taxon>Eukaryota</taxon>
        <taxon>Haptista</taxon>
        <taxon>Haptophyta</taxon>
        <taxon>Prymnesiophyceae</taxon>
        <taxon>Isochrysidales</taxon>
        <taxon>Noelaerhabdaceae</taxon>
        <taxon>Emiliania</taxon>
    </lineage>
</organism>
<evidence type="ECO:0000313" key="2">
    <source>
        <dbReference type="EMBL" id="CAE0541603.1"/>
    </source>
</evidence>
<reference evidence="2" key="1">
    <citation type="submission" date="2021-01" db="EMBL/GenBank/DDBJ databases">
        <authorList>
            <person name="Corre E."/>
            <person name="Pelletier E."/>
            <person name="Niang G."/>
            <person name="Scheremetjew M."/>
            <person name="Finn R."/>
            <person name="Kale V."/>
            <person name="Holt S."/>
            <person name="Cochrane G."/>
            <person name="Meng A."/>
            <person name="Brown T."/>
            <person name="Cohen L."/>
        </authorList>
    </citation>
    <scope>NUCLEOTIDE SEQUENCE</scope>
    <source>
        <strain evidence="2">379</strain>
    </source>
</reference>
<feature type="transmembrane region" description="Helical" evidence="1">
    <location>
        <begin position="54"/>
        <end position="74"/>
    </location>
</feature>
<keyword evidence="1" id="KW-0472">Membrane</keyword>
<gene>
    <name evidence="2" type="ORF">EHUX00137_LOCUS12390</name>
</gene>
<keyword evidence="1" id="KW-1133">Transmembrane helix</keyword>
<evidence type="ECO:0000256" key="1">
    <source>
        <dbReference type="SAM" id="Phobius"/>
    </source>
</evidence>
<protein>
    <submittedName>
        <fullName evidence="2">Uncharacterized protein</fullName>
    </submittedName>
</protein>
<sequence>MRGEARLGADSVLHQSAAAVFFAAAIAHMALWMRLCVTAPPASPLSYRVGWRSALFKGACAVTSVFPLPAAFLLHPASPARRVLSLSEADAGGLQQYCLVLCVASFFASYSVELAGALDPAGEQRESKRD</sequence>
<keyword evidence="1" id="KW-0812">Transmembrane</keyword>
<dbReference type="EMBL" id="HBIR01016570">
    <property type="protein sequence ID" value="CAE0541603.1"/>
    <property type="molecule type" value="Transcribed_RNA"/>
</dbReference>
<name>A0A7S3S1R8_EMIHU</name>
<accession>A0A7S3S1R8</accession>